<organism evidence="1 2">
    <name type="scientific">Brotocaccenecus cirricatena</name>
    <dbReference type="NCBI Taxonomy" id="3064195"/>
    <lineage>
        <taxon>Bacteria</taxon>
        <taxon>Bacillati</taxon>
        <taxon>Bacillota</taxon>
        <taxon>Clostridia</taxon>
        <taxon>Eubacteriales</taxon>
        <taxon>Oscillospiraceae</taxon>
        <taxon>Brotocaccenecus</taxon>
    </lineage>
</organism>
<dbReference type="AlphaFoldDB" id="A0AAE3DFU0"/>
<accession>A0AAE3DFU0</accession>
<name>A0AAE3DFU0_9FIRM</name>
<comment type="caution">
    <text evidence="1">The sequence shown here is derived from an EMBL/GenBank/DDBJ whole genome shotgun (WGS) entry which is preliminary data.</text>
</comment>
<proteinExistence type="predicted"/>
<keyword evidence="2" id="KW-1185">Reference proteome</keyword>
<evidence type="ECO:0000313" key="1">
    <source>
        <dbReference type="EMBL" id="MCC2129981.1"/>
    </source>
</evidence>
<dbReference type="RefSeq" id="WP_302929212.1">
    <property type="nucleotide sequence ID" value="NZ_JAJEPW010000032.1"/>
</dbReference>
<gene>
    <name evidence="1" type="ORF">LKD37_10740</name>
</gene>
<sequence length="91" mass="9349">MGSEQPVQKFVHQGHGVPVDAGLSGLADDGHMLIAGGVRDQPEVRAGQFRPAGIQGAAAAGDLPVFAALEEQGRYAALEAPDGGQVRIFSE</sequence>
<protein>
    <submittedName>
        <fullName evidence="1">Uncharacterized protein</fullName>
    </submittedName>
</protein>
<evidence type="ECO:0000313" key="2">
    <source>
        <dbReference type="Proteomes" id="UP001199319"/>
    </source>
</evidence>
<dbReference type="EMBL" id="JAJEPW010000032">
    <property type="protein sequence ID" value="MCC2129981.1"/>
    <property type="molecule type" value="Genomic_DNA"/>
</dbReference>
<reference evidence="1" key="1">
    <citation type="submission" date="2021-10" db="EMBL/GenBank/DDBJ databases">
        <title>Anaerobic single-cell dispensing facilitates the cultivation of human gut bacteria.</title>
        <authorList>
            <person name="Afrizal A."/>
        </authorList>
    </citation>
    <scope>NUCLEOTIDE SEQUENCE</scope>
    <source>
        <strain evidence="1">CLA-AA-H272</strain>
    </source>
</reference>
<dbReference type="Proteomes" id="UP001199319">
    <property type="component" value="Unassembled WGS sequence"/>
</dbReference>